<organism evidence="7">
    <name type="scientific">Mycoplasmopsis gallinacea</name>
    <dbReference type="NCBI Taxonomy" id="29556"/>
    <lineage>
        <taxon>Bacteria</taxon>
        <taxon>Bacillati</taxon>
        <taxon>Mycoplasmatota</taxon>
        <taxon>Mycoplasmoidales</taxon>
        <taxon>Metamycoplasmataceae</taxon>
        <taxon>Mycoplasmopsis</taxon>
    </lineage>
</organism>
<dbReference type="InterPro" id="IPR024909">
    <property type="entry name" value="Cys-tRNA/MSH_ligase"/>
</dbReference>
<dbReference type="HOGENOM" id="CLU_013528_0_0_14"/>
<dbReference type="GO" id="GO:0005829">
    <property type="term" value="C:cytosol"/>
    <property type="evidence" value="ECO:0007669"/>
    <property type="project" value="TreeGrafter"/>
</dbReference>
<dbReference type="KEGG" id="mgb:VO56_01165"/>
<name>A0A0D5ZJK5_9BACT</name>
<dbReference type="PANTHER" id="PTHR10890:SF3">
    <property type="entry name" value="CYSTEINE--TRNA LIGASE, CYTOPLASMIC"/>
    <property type="match status" value="1"/>
</dbReference>
<comment type="subunit">
    <text evidence="1">Monomer.</text>
</comment>
<dbReference type="PANTHER" id="PTHR10890">
    <property type="entry name" value="CYSTEINYL-TRNA SYNTHETASE"/>
    <property type="match status" value="1"/>
</dbReference>
<proteinExistence type="predicted"/>
<evidence type="ECO:0000256" key="1">
    <source>
        <dbReference type="ARBA" id="ARBA00011245"/>
    </source>
</evidence>
<dbReference type="GO" id="GO:0005524">
    <property type="term" value="F:ATP binding"/>
    <property type="evidence" value="ECO:0007669"/>
    <property type="project" value="UniProtKB-KW"/>
</dbReference>
<reference evidence="6 7" key="1">
    <citation type="journal article" date="2015" name="Genome Announc.">
        <title>Complete Genome Sequence of Mycoplasma meleagridis, a Possible Emerging Pathogen in Chickens.</title>
        <authorList>
            <person name="Abolnik C."/>
        </authorList>
    </citation>
    <scope>NUCLEOTIDE SEQUENCE [LARGE SCALE GENOMIC DNA]</scope>
    <source>
        <strain evidence="6 7">B2096 8B</strain>
    </source>
</reference>
<keyword evidence="2" id="KW-0436">Ligase</keyword>
<dbReference type="GO" id="GO:0006423">
    <property type="term" value="P:cysteinyl-tRNA aminoacylation"/>
    <property type="evidence" value="ECO:0007669"/>
    <property type="project" value="TreeGrafter"/>
</dbReference>
<evidence type="ECO:0000259" key="5">
    <source>
        <dbReference type="Pfam" id="PF01406"/>
    </source>
</evidence>
<dbReference type="InterPro" id="IPR032678">
    <property type="entry name" value="tRNA-synt_1_cat_dom"/>
</dbReference>
<keyword evidence="3" id="KW-0547">Nucleotide-binding</keyword>
<dbReference type="Proteomes" id="UP000032722">
    <property type="component" value="Chromosome"/>
</dbReference>
<sequence length="405" mass="46439">MLKIYVCGPTVYNDVHIGNMRPILTIDLMLKAARYLNKPFTFIHNITDIDDKIIKQASLSNITEKELSIKYANAYLDLLNTFGVDTISQVEYVTENLDLINDFIAKMVASGDAYTDKENNVWFDVAKNKDNYGSVSNQKYEALLKNNSDFEKQNSNDFALWKKTQVGVTFDSPYGKGRPGWHTECAALIYKHFNDEGVDIHGGGMDLTFPHHENENIQYLSVTGNKIAKNWLRTGQINLNNEKMSKSLQNVILAKDFLLKHSPDVLKMIFLSNSITGIINIDDNLINNSLKTINKLKKIFFRALVENNDASFDKEKTELIFEKLFAGKFSDFLFEVNSLIKEANTGNLISQKTLIEIFTVLKFELAGFDYAKYINVYHQWKEELANKNYEQSDKLRNILMKNQLI</sequence>
<dbReference type="SUPFAM" id="SSF52374">
    <property type="entry name" value="Nucleotidylyl transferase"/>
    <property type="match status" value="1"/>
</dbReference>
<dbReference type="GO" id="GO:0004817">
    <property type="term" value="F:cysteine-tRNA ligase activity"/>
    <property type="evidence" value="ECO:0007669"/>
    <property type="project" value="TreeGrafter"/>
</dbReference>
<evidence type="ECO:0000313" key="6">
    <source>
        <dbReference type="EMBL" id="AKA49874.1"/>
    </source>
</evidence>
<evidence type="ECO:0000256" key="4">
    <source>
        <dbReference type="ARBA" id="ARBA00022840"/>
    </source>
</evidence>
<dbReference type="PATRIC" id="fig|29556.3.peg.237"/>
<accession>A0A0D5ZJK5</accession>
<keyword evidence="6" id="KW-0030">Aminoacyl-tRNA synthetase</keyword>
<evidence type="ECO:0000313" key="7">
    <source>
        <dbReference type="Proteomes" id="UP000032722"/>
    </source>
</evidence>
<gene>
    <name evidence="6" type="ORF">VO56_01165</name>
</gene>
<protein>
    <submittedName>
        <fullName evidence="6">Cysteinyl-tRNA synthetase</fullName>
    </submittedName>
</protein>
<evidence type="ECO:0000256" key="2">
    <source>
        <dbReference type="ARBA" id="ARBA00022598"/>
    </source>
</evidence>
<evidence type="ECO:0000256" key="3">
    <source>
        <dbReference type="ARBA" id="ARBA00022741"/>
    </source>
</evidence>
<dbReference type="InterPro" id="IPR014729">
    <property type="entry name" value="Rossmann-like_a/b/a_fold"/>
</dbReference>
<dbReference type="PRINTS" id="PR00983">
    <property type="entry name" value="TRNASYNTHCYS"/>
</dbReference>
<dbReference type="EMBL" id="CP011021">
    <property type="protein sequence ID" value="AKA49874.1"/>
    <property type="molecule type" value="Genomic_DNA"/>
</dbReference>
<dbReference type="Pfam" id="PF01406">
    <property type="entry name" value="tRNA-synt_1e"/>
    <property type="match status" value="1"/>
</dbReference>
<keyword evidence="4" id="KW-0067">ATP-binding</keyword>
<dbReference type="Gene3D" id="3.40.50.620">
    <property type="entry name" value="HUPs"/>
    <property type="match status" value="1"/>
</dbReference>
<dbReference type="AlphaFoldDB" id="A0A0D5ZJK5"/>
<feature type="domain" description="tRNA synthetases class I catalytic" evidence="5">
    <location>
        <begin position="2"/>
        <end position="289"/>
    </location>
</feature>